<evidence type="ECO:0000313" key="8">
    <source>
        <dbReference type="Proteomes" id="UP000184251"/>
    </source>
</evidence>
<keyword evidence="3" id="KW-0479">Metal-binding</keyword>
<dbReference type="AlphaFoldDB" id="A0A1M4WN92"/>
<dbReference type="SUPFAM" id="SSF53213">
    <property type="entry name" value="LigB-like"/>
    <property type="match status" value="1"/>
</dbReference>
<dbReference type="PANTHER" id="PTHR30096:SF0">
    <property type="entry name" value="4,5-DOPA DIOXYGENASE EXTRADIOL-LIKE PROTEIN"/>
    <property type="match status" value="1"/>
</dbReference>
<reference evidence="7 8" key="1">
    <citation type="submission" date="2016-11" db="EMBL/GenBank/DDBJ databases">
        <authorList>
            <person name="Jaros S."/>
            <person name="Januszkiewicz K."/>
            <person name="Wedrychowicz H."/>
        </authorList>
    </citation>
    <scope>NUCLEOTIDE SEQUENCE [LARGE SCALE GENOMIC DNA]</scope>
    <source>
        <strain evidence="7 8">DSM 14828</strain>
    </source>
</reference>
<accession>A0A1M4WN92</accession>
<keyword evidence="4" id="KW-0862">Zinc</keyword>
<organism evidence="7 8">
    <name type="scientific">Alkalibacter saccharofermentans DSM 14828</name>
    <dbReference type="NCBI Taxonomy" id="1120975"/>
    <lineage>
        <taxon>Bacteria</taxon>
        <taxon>Bacillati</taxon>
        <taxon>Bacillota</taxon>
        <taxon>Clostridia</taxon>
        <taxon>Eubacteriales</taxon>
        <taxon>Eubacteriaceae</taxon>
        <taxon>Alkalibacter</taxon>
    </lineage>
</organism>
<comment type="similarity">
    <text evidence="2">Belongs to the DODA-type extradiol aromatic ring-opening dioxygenase family.</text>
</comment>
<evidence type="ECO:0000256" key="3">
    <source>
        <dbReference type="ARBA" id="ARBA00022723"/>
    </source>
</evidence>
<gene>
    <name evidence="7" type="ORF">SAMN02746064_01296</name>
</gene>
<evidence type="ECO:0000256" key="2">
    <source>
        <dbReference type="ARBA" id="ARBA00007581"/>
    </source>
</evidence>
<dbReference type="NCBIfam" id="NF007914">
    <property type="entry name" value="PRK10628.1"/>
    <property type="match status" value="1"/>
</dbReference>
<name>A0A1M4WN92_9FIRM</name>
<dbReference type="GO" id="GO:0008198">
    <property type="term" value="F:ferrous iron binding"/>
    <property type="evidence" value="ECO:0007669"/>
    <property type="project" value="InterPro"/>
</dbReference>
<dbReference type="Pfam" id="PF02900">
    <property type="entry name" value="LigB"/>
    <property type="match status" value="1"/>
</dbReference>
<keyword evidence="8" id="KW-1185">Reference proteome</keyword>
<comment type="cofactor">
    <cofactor evidence="1">
        <name>Zn(2+)</name>
        <dbReference type="ChEBI" id="CHEBI:29105"/>
    </cofactor>
</comment>
<dbReference type="Proteomes" id="UP000184251">
    <property type="component" value="Unassembled WGS sequence"/>
</dbReference>
<dbReference type="EMBL" id="FQTU01000007">
    <property type="protein sequence ID" value="SHE82685.1"/>
    <property type="molecule type" value="Genomic_DNA"/>
</dbReference>
<evidence type="ECO:0000256" key="5">
    <source>
        <dbReference type="ARBA" id="ARBA00023002"/>
    </source>
</evidence>
<sequence length="256" mass="29216">MKKTPALFVGHGSPMNAIETNSYTEEWVRIAKKIDKPKGILSVSAHWYTDHTSVFDTKSPKTVYDMYGFPEDLYNIIYDAPGDPTLAKHVVNMLGDFVGVDNSWGLDHGTWSVLHHMYPERDVPVVQLSIDKNKPFSYHYLLGKKLQRLREEGILIFGTGNIVHNLHLVRMDAKSGYPWAYEFDDYIEAQIENRNYEGVLKYKKAGKSADNAFWMPDHYLPLLYVLGASDEDDGVEVFNKDCVFGSVSMTGYLFSR</sequence>
<dbReference type="InterPro" id="IPR004183">
    <property type="entry name" value="Xdiol_dOase_suB"/>
</dbReference>
<evidence type="ECO:0000256" key="4">
    <source>
        <dbReference type="ARBA" id="ARBA00022833"/>
    </source>
</evidence>
<proteinExistence type="inferred from homology"/>
<evidence type="ECO:0000259" key="6">
    <source>
        <dbReference type="Pfam" id="PF02900"/>
    </source>
</evidence>
<dbReference type="Gene3D" id="3.40.830.10">
    <property type="entry name" value="LigB-like"/>
    <property type="match status" value="1"/>
</dbReference>
<dbReference type="GO" id="GO:0008270">
    <property type="term" value="F:zinc ion binding"/>
    <property type="evidence" value="ECO:0007669"/>
    <property type="project" value="InterPro"/>
</dbReference>
<dbReference type="PIRSF" id="PIRSF006157">
    <property type="entry name" value="Doxgns_DODA"/>
    <property type="match status" value="1"/>
</dbReference>
<keyword evidence="7" id="KW-0223">Dioxygenase</keyword>
<dbReference type="GO" id="GO:0016702">
    <property type="term" value="F:oxidoreductase activity, acting on single donors with incorporation of molecular oxygen, incorporation of two atoms of oxygen"/>
    <property type="evidence" value="ECO:0007669"/>
    <property type="project" value="UniProtKB-ARBA"/>
</dbReference>
<protein>
    <submittedName>
        <fullName evidence="7">Aromatic ring-opening dioxygenase, catalytic subunit, LigB family</fullName>
    </submittedName>
</protein>
<keyword evidence="5" id="KW-0560">Oxidoreductase</keyword>
<dbReference type="InterPro" id="IPR014436">
    <property type="entry name" value="Extradiol_dOase_DODA"/>
</dbReference>
<feature type="domain" description="Extradiol ring-cleavage dioxygenase class III enzyme subunit B" evidence="6">
    <location>
        <begin position="21"/>
        <end position="254"/>
    </location>
</feature>
<dbReference type="PANTHER" id="PTHR30096">
    <property type="entry name" value="4,5-DOPA DIOXYGENASE EXTRADIOL-LIKE PROTEIN"/>
    <property type="match status" value="1"/>
</dbReference>
<evidence type="ECO:0000313" key="7">
    <source>
        <dbReference type="EMBL" id="SHE82685.1"/>
    </source>
</evidence>
<dbReference type="STRING" id="1120975.SAMN02746064_01296"/>
<evidence type="ECO:0000256" key="1">
    <source>
        <dbReference type="ARBA" id="ARBA00001947"/>
    </source>
</evidence>
<dbReference type="CDD" id="cd07363">
    <property type="entry name" value="45_DOPA_Dioxygenase"/>
    <property type="match status" value="1"/>
</dbReference>